<name>A0ABQ5W1V5_9HYPH</name>
<accession>A0ABQ5W1V5</accession>
<evidence type="ECO:0000256" key="1">
    <source>
        <dbReference type="SAM" id="SignalP"/>
    </source>
</evidence>
<keyword evidence="4" id="KW-1185">Reference proteome</keyword>
<dbReference type="Pfam" id="PF03625">
    <property type="entry name" value="DUF302"/>
    <property type="match status" value="1"/>
</dbReference>
<gene>
    <name evidence="3" type="ORF">GCM10010862_12410</name>
</gene>
<dbReference type="EMBL" id="BSNS01000007">
    <property type="protein sequence ID" value="GLQ53982.1"/>
    <property type="molecule type" value="Genomic_DNA"/>
</dbReference>
<keyword evidence="1" id="KW-0732">Signal</keyword>
<comment type="caution">
    <text evidence="3">The sequence shown here is derived from an EMBL/GenBank/DDBJ whole genome shotgun (WGS) entry which is preliminary data.</text>
</comment>
<dbReference type="SUPFAM" id="SSF103247">
    <property type="entry name" value="TT1751-like"/>
    <property type="match status" value="1"/>
</dbReference>
<sequence>MKLILKAALLACVPTAAFAEPVVVPSAGSVSETVERLEASVEAEGARVFGIVDFGGGVKSIGEDVGDIQLVIFGDPRIGAQALSADRMAALDLPGKILVYDTDNGTAMAYEVPAEILAEWDIPADAPVLQVMASTLDKITSAAAE</sequence>
<protein>
    <recommendedName>
        <fullName evidence="2">DUF302 domain-containing protein</fullName>
    </recommendedName>
</protein>
<dbReference type="InterPro" id="IPR005180">
    <property type="entry name" value="DUF302"/>
</dbReference>
<dbReference type="PANTHER" id="PTHR38342">
    <property type="entry name" value="SLR5037 PROTEIN"/>
    <property type="match status" value="1"/>
</dbReference>
<dbReference type="Gene3D" id="3.30.310.70">
    <property type="entry name" value="TT1751-like domain"/>
    <property type="match status" value="1"/>
</dbReference>
<dbReference type="PANTHER" id="PTHR38342:SF2">
    <property type="entry name" value="INNER MEMBRANE OR EXPORTED"/>
    <property type="match status" value="1"/>
</dbReference>
<proteinExistence type="predicted"/>
<reference evidence="4" key="1">
    <citation type="journal article" date="2019" name="Int. J. Syst. Evol. Microbiol.">
        <title>The Global Catalogue of Microorganisms (GCM) 10K type strain sequencing project: providing services to taxonomists for standard genome sequencing and annotation.</title>
        <authorList>
            <consortium name="The Broad Institute Genomics Platform"/>
            <consortium name="The Broad Institute Genome Sequencing Center for Infectious Disease"/>
            <person name="Wu L."/>
            <person name="Ma J."/>
        </authorList>
    </citation>
    <scope>NUCLEOTIDE SEQUENCE [LARGE SCALE GENOMIC DNA]</scope>
    <source>
        <strain evidence="4">NBRC 112416</strain>
    </source>
</reference>
<feature type="chain" id="PRO_5045165739" description="DUF302 domain-containing protein" evidence="1">
    <location>
        <begin position="20"/>
        <end position="145"/>
    </location>
</feature>
<dbReference type="RefSeq" id="WP_284339430.1">
    <property type="nucleotide sequence ID" value="NZ_BSNS01000007.1"/>
</dbReference>
<dbReference type="InterPro" id="IPR035923">
    <property type="entry name" value="TT1751-like_sf"/>
</dbReference>
<feature type="domain" description="DUF302" evidence="2">
    <location>
        <begin position="53"/>
        <end position="110"/>
    </location>
</feature>
<evidence type="ECO:0000313" key="3">
    <source>
        <dbReference type="EMBL" id="GLQ53982.1"/>
    </source>
</evidence>
<feature type="signal peptide" evidence="1">
    <location>
        <begin position="1"/>
        <end position="19"/>
    </location>
</feature>
<evidence type="ECO:0000313" key="4">
    <source>
        <dbReference type="Proteomes" id="UP001156691"/>
    </source>
</evidence>
<evidence type="ECO:0000259" key="2">
    <source>
        <dbReference type="Pfam" id="PF03625"/>
    </source>
</evidence>
<dbReference type="Proteomes" id="UP001156691">
    <property type="component" value="Unassembled WGS sequence"/>
</dbReference>
<dbReference type="CDD" id="cd14797">
    <property type="entry name" value="DUF302"/>
    <property type="match status" value="1"/>
</dbReference>
<organism evidence="3 4">
    <name type="scientific">Devosia nitrariae</name>
    <dbReference type="NCBI Taxonomy" id="2071872"/>
    <lineage>
        <taxon>Bacteria</taxon>
        <taxon>Pseudomonadati</taxon>
        <taxon>Pseudomonadota</taxon>
        <taxon>Alphaproteobacteria</taxon>
        <taxon>Hyphomicrobiales</taxon>
        <taxon>Devosiaceae</taxon>
        <taxon>Devosia</taxon>
    </lineage>
</organism>